<dbReference type="STRING" id="1081104.A0A162KFD4"/>
<proteinExistence type="predicted"/>
<dbReference type="EMBL" id="AZHB01000001">
    <property type="protein sequence ID" value="OAA74168.1"/>
    <property type="molecule type" value="Genomic_DNA"/>
</dbReference>
<name>A0A162KFD4_CORFA</name>
<evidence type="ECO:0000313" key="2">
    <source>
        <dbReference type="EMBL" id="OAA74168.1"/>
    </source>
</evidence>
<dbReference type="AlphaFoldDB" id="A0A162KFD4"/>
<protein>
    <submittedName>
        <fullName evidence="2">Uncharacterized protein</fullName>
    </submittedName>
</protein>
<evidence type="ECO:0000256" key="1">
    <source>
        <dbReference type="SAM" id="MobiDB-lite"/>
    </source>
</evidence>
<evidence type="ECO:0000313" key="3">
    <source>
        <dbReference type="Proteomes" id="UP000076744"/>
    </source>
</evidence>
<dbReference type="OrthoDB" id="4841107at2759"/>
<accession>A0A162KFD4</accession>
<reference evidence="2 3" key="1">
    <citation type="journal article" date="2016" name="Genome Biol. Evol.">
        <title>Divergent and convergent evolution of fungal pathogenicity.</title>
        <authorList>
            <person name="Shang Y."/>
            <person name="Xiao G."/>
            <person name="Zheng P."/>
            <person name="Cen K."/>
            <person name="Zhan S."/>
            <person name="Wang C."/>
        </authorList>
    </citation>
    <scope>NUCLEOTIDE SEQUENCE [LARGE SCALE GENOMIC DNA]</scope>
    <source>
        <strain evidence="2 3">ARSEF 2679</strain>
    </source>
</reference>
<dbReference type="GeneID" id="30017361"/>
<comment type="caution">
    <text evidence="2">The sequence shown here is derived from an EMBL/GenBank/DDBJ whole genome shotgun (WGS) entry which is preliminary data.</text>
</comment>
<sequence>MAKRSTLAKKTSGFLAAVTPSQKRVVVAWAQSGHGISGRGDTLIPGDHVLGNAQWASKAIHLAKILDYDLASPFDKPGTPPGCFQAAHVELKLATYAVTLLLRRLPGRPRGNDILARENLVQLRKCRWSNDHRHRPHLEGTRVVPIEYHKQQLLAAEELGRAGGDAKKQRPTTKLQTYEEDGVIHYVQPAPANTSQERLSSQRRRRSPHELSDVEKPLPATAVTEDPYTRSPTPERPETWKATRYKI</sequence>
<dbReference type="RefSeq" id="XP_018709126.1">
    <property type="nucleotide sequence ID" value="XM_018844676.1"/>
</dbReference>
<dbReference type="Proteomes" id="UP000076744">
    <property type="component" value="Unassembled WGS sequence"/>
</dbReference>
<keyword evidence="3" id="KW-1185">Reference proteome</keyword>
<organism evidence="2 3">
    <name type="scientific">Cordyceps fumosorosea (strain ARSEF 2679)</name>
    <name type="common">Isaria fumosorosea</name>
    <dbReference type="NCBI Taxonomy" id="1081104"/>
    <lineage>
        <taxon>Eukaryota</taxon>
        <taxon>Fungi</taxon>
        <taxon>Dikarya</taxon>
        <taxon>Ascomycota</taxon>
        <taxon>Pezizomycotina</taxon>
        <taxon>Sordariomycetes</taxon>
        <taxon>Hypocreomycetidae</taxon>
        <taxon>Hypocreales</taxon>
        <taxon>Cordycipitaceae</taxon>
        <taxon>Cordyceps</taxon>
    </lineage>
</organism>
<gene>
    <name evidence="2" type="ORF">ISF_01069</name>
</gene>
<feature type="region of interest" description="Disordered" evidence="1">
    <location>
        <begin position="186"/>
        <end position="247"/>
    </location>
</feature>